<evidence type="ECO:0000259" key="4">
    <source>
        <dbReference type="Pfam" id="PF01420"/>
    </source>
</evidence>
<proteinExistence type="inferred from homology"/>
<evidence type="ECO:0000256" key="1">
    <source>
        <dbReference type="ARBA" id="ARBA00010923"/>
    </source>
</evidence>
<feature type="domain" description="Type I restriction modification DNA specificity" evidence="4">
    <location>
        <begin position="5"/>
        <end position="189"/>
    </location>
</feature>
<gene>
    <name evidence="5" type="ORF">D2S45_03490</name>
</gene>
<protein>
    <submittedName>
        <fullName evidence="5">Restriction endonuclease subunit S</fullName>
    </submittedName>
</protein>
<dbReference type="SUPFAM" id="SSF116734">
    <property type="entry name" value="DNA methylase specificity domain"/>
    <property type="match status" value="2"/>
</dbReference>
<keyword evidence="5" id="KW-0255">Endonuclease</keyword>
<keyword evidence="5" id="KW-0540">Nuclease</keyword>
<evidence type="ECO:0000313" key="5">
    <source>
        <dbReference type="EMBL" id="RRF87966.1"/>
    </source>
</evidence>
<comment type="similarity">
    <text evidence="1">Belongs to the type-I restriction system S methylase family.</text>
</comment>
<dbReference type="Proteomes" id="UP000283868">
    <property type="component" value="Unassembled WGS sequence"/>
</dbReference>
<dbReference type="AlphaFoldDB" id="A0A424ZAN7"/>
<comment type="caution">
    <text evidence="5">The sequence shown here is derived from an EMBL/GenBank/DDBJ whole genome shotgun (WGS) entry which is preliminary data.</text>
</comment>
<dbReference type="GO" id="GO:0009307">
    <property type="term" value="P:DNA restriction-modification system"/>
    <property type="evidence" value="ECO:0007669"/>
    <property type="project" value="UniProtKB-KW"/>
</dbReference>
<dbReference type="InterPro" id="IPR000055">
    <property type="entry name" value="Restrct_endonuc_typeI_TRD"/>
</dbReference>
<evidence type="ECO:0000256" key="2">
    <source>
        <dbReference type="ARBA" id="ARBA00022747"/>
    </source>
</evidence>
<dbReference type="EMBL" id="QXEN01000003">
    <property type="protein sequence ID" value="RRF87966.1"/>
    <property type="molecule type" value="Genomic_DNA"/>
</dbReference>
<name>A0A424ZAN7_PREIN</name>
<reference evidence="5 6" key="1">
    <citation type="submission" date="2018-08" db="EMBL/GenBank/DDBJ databases">
        <title>Comparative analysis of Prevotella intermedia strains.</title>
        <authorList>
            <person name="Moon J.-H."/>
            <person name="Lee J.-H."/>
        </authorList>
    </citation>
    <scope>NUCLEOTIDE SEQUENCE [LARGE SCALE GENOMIC DNA]</scope>
    <source>
        <strain evidence="5 6">ATCC 15033</strain>
    </source>
</reference>
<dbReference type="Gene3D" id="3.90.220.20">
    <property type="entry name" value="DNA methylase specificity domains"/>
    <property type="match status" value="2"/>
</dbReference>
<keyword evidence="6" id="KW-1185">Reference proteome</keyword>
<keyword evidence="3" id="KW-0238">DNA-binding</keyword>
<dbReference type="GO" id="GO:0003677">
    <property type="term" value="F:DNA binding"/>
    <property type="evidence" value="ECO:0007669"/>
    <property type="project" value="UniProtKB-KW"/>
</dbReference>
<evidence type="ECO:0000256" key="3">
    <source>
        <dbReference type="ARBA" id="ARBA00023125"/>
    </source>
</evidence>
<dbReference type="PANTHER" id="PTHR30408:SF13">
    <property type="entry name" value="TYPE I RESTRICTION ENZYME HINDI SPECIFICITY SUBUNIT"/>
    <property type="match status" value="1"/>
</dbReference>
<dbReference type="InterPro" id="IPR044946">
    <property type="entry name" value="Restrct_endonuc_typeI_TRD_sf"/>
</dbReference>
<keyword evidence="2" id="KW-0680">Restriction system</keyword>
<dbReference type="PANTHER" id="PTHR30408">
    <property type="entry name" value="TYPE-1 RESTRICTION ENZYME ECOKI SPECIFICITY PROTEIN"/>
    <property type="match status" value="1"/>
</dbReference>
<feature type="domain" description="Type I restriction modification DNA specificity" evidence="4">
    <location>
        <begin position="215"/>
        <end position="358"/>
    </location>
</feature>
<evidence type="ECO:0000313" key="6">
    <source>
        <dbReference type="Proteomes" id="UP000283868"/>
    </source>
</evidence>
<keyword evidence="5" id="KW-0378">Hydrolase</keyword>
<dbReference type="GO" id="GO:0004519">
    <property type="term" value="F:endonuclease activity"/>
    <property type="evidence" value="ECO:0007669"/>
    <property type="project" value="UniProtKB-KW"/>
</dbReference>
<accession>A0A424ZAN7</accession>
<organism evidence="5 6">
    <name type="scientific">Prevotella intermedia</name>
    <dbReference type="NCBI Taxonomy" id="28131"/>
    <lineage>
        <taxon>Bacteria</taxon>
        <taxon>Pseudomonadati</taxon>
        <taxon>Bacteroidota</taxon>
        <taxon>Bacteroidia</taxon>
        <taxon>Bacteroidales</taxon>
        <taxon>Prevotellaceae</taxon>
        <taxon>Prevotella</taxon>
    </lineage>
</organism>
<sequence length="391" mass="46228">MERKKEWQNVRLGDYISIKSGLAYKGCHIGKGESLLLGMGCVSFKEKFIESGARPYNDPSDDRFVVKPGDIVLATRQQSNNLPILAMPAIIPFKYKNKRVLFGTNLYKVENKSEIDNRFLFWLLKHQHYVNYIAGVKSGTAVQMVTKKNVEDYKFNCPPKSIRDKISNILWTYDTLIENNNRRIRLLEQMAENLYKEWFVRFRFPGHEKLENGLPKEWTIKRVKDCVERLPFGRTYKVKELYKEGKVIVVDQSTSDYLGYHNDVPAHYASFESPIILFGDHSCKFYLMTRDFSLGENIIPFKSKDKNQVNEYYLFFATHNLIKTEEYKRHWGRFSSMKIVIPKIELQQKFNKLIREYEKMKRYMYSQNTLLTRQRDLLLPRLMSGKLEVKP</sequence>
<dbReference type="RefSeq" id="WP_124139233.1">
    <property type="nucleotide sequence ID" value="NZ_QXEM01000002.1"/>
</dbReference>
<dbReference type="Pfam" id="PF01420">
    <property type="entry name" value="Methylase_S"/>
    <property type="match status" value="2"/>
</dbReference>
<dbReference type="InterPro" id="IPR052021">
    <property type="entry name" value="Type-I_RS_S_subunit"/>
</dbReference>